<comment type="caution">
    <text evidence="2">The sequence shown here is derived from an EMBL/GenBank/DDBJ whole genome shotgun (WGS) entry which is preliminary data.</text>
</comment>
<organism evidence="2 3">
    <name type="scientific">Pseudonocardia ailaonensis</name>
    <dbReference type="NCBI Taxonomy" id="367279"/>
    <lineage>
        <taxon>Bacteria</taxon>
        <taxon>Bacillati</taxon>
        <taxon>Actinomycetota</taxon>
        <taxon>Actinomycetes</taxon>
        <taxon>Pseudonocardiales</taxon>
        <taxon>Pseudonocardiaceae</taxon>
        <taxon>Pseudonocardia</taxon>
    </lineage>
</organism>
<name>A0ABN2MID9_9PSEU</name>
<keyword evidence="3" id="KW-1185">Reference proteome</keyword>
<dbReference type="SUPFAM" id="SSF56281">
    <property type="entry name" value="Metallo-hydrolase/oxidoreductase"/>
    <property type="match status" value="1"/>
</dbReference>
<dbReference type="Pfam" id="PF00753">
    <property type="entry name" value="Lactamase_B"/>
    <property type="match status" value="1"/>
</dbReference>
<dbReference type="InterPro" id="IPR036866">
    <property type="entry name" value="RibonucZ/Hydroxyglut_hydro"/>
</dbReference>
<accession>A0ABN2MID9</accession>
<dbReference type="Gene3D" id="3.60.15.10">
    <property type="entry name" value="Ribonuclease Z/Hydroxyacylglutathione hydrolase-like"/>
    <property type="match status" value="1"/>
</dbReference>
<dbReference type="InterPro" id="IPR050855">
    <property type="entry name" value="NDM-1-like"/>
</dbReference>
<dbReference type="EMBL" id="BAAAQK010000001">
    <property type="protein sequence ID" value="GAA1826893.1"/>
    <property type="molecule type" value="Genomic_DNA"/>
</dbReference>
<dbReference type="SMART" id="SM00849">
    <property type="entry name" value="Lactamase_B"/>
    <property type="match status" value="1"/>
</dbReference>
<reference evidence="2 3" key="1">
    <citation type="journal article" date="2019" name="Int. J. Syst. Evol. Microbiol.">
        <title>The Global Catalogue of Microorganisms (GCM) 10K type strain sequencing project: providing services to taxonomists for standard genome sequencing and annotation.</title>
        <authorList>
            <consortium name="The Broad Institute Genomics Platform"/>
            <consortium name="The Broad Institute Genome Sequencing Center for Infectious Disease"/>
            <person name="Wu L."/>
            <person name="Ma J."/>
        </authorList>
    </citation>
    <scope>NUCLEOTIDE SEQUENCE [LARGE SCALE GENOMIC DNA]</scope>
    <source>
        <strain evidence="2 3">JCM 16009</strain>
    </source>
</reference>
<dbReference type="RefSeq" id="WP_344411443.1">
    <property type="nucleotide sequence ID" value="NZ_BAAAQK010000001.1"/>
</dbReference>
<evidence type="ECO:0000313" key="3">
    <source>
        <dbReference type="Proteomes" id="UP001500449"/>
    </source>
</evidence>
<evidence type="ECO:0000259" key="1">
    <source>
        <dbReference type="SMART" id="SM00849"/>
    </source>
</evidence>
<dbReference type="InterPro" id="IPR001279">
    <property type="entry name" value="Metallo-B-lactamas"/>
</dbReference>
<gene>
    <name evidence="2" type="ORF">GCM10009836_00620</name>
</gene>
<dbReference type="PANTHER" id="PTHR42951:SF4">
    <property type="entry name" value="ACYL-COENZYME A THIOESTERASE MBLAC2"/>
    <property type="match status" value="1"/>
</dbReference>
<dbReference type="PANTHER" id="PTHR42951">
    <property type="entry name" value="METALLO-BETA-LACTAMASE DOMAIN-CONTAINING"/>
    <property type="match status" value="1"/>
</dbReference>
<dbReference type="Proteomes" id="UP001500449">
    <property type="component" value="Unassembled WGS sequence"/>
</dbReference>
<proteinExistence type="predicted"/>
<feature type="domain" description="Metallo-beta-lactamase" evidence="1">
    <location>
        <begin position="17"/>
        <end position="214"/>
    </location>
</feature>
<evidence type="ECO:0000313" key="2">
    <source>
        <dbReference type="EMBL" id="GAA1826893.1"/>
    </source>
</evidence>
<dbReference type="CDD" id="cd16282">
    <property type="entry name" value="metallo-hydrolase-like_MBL-fold"/>
    <property type="match status" value="1"/>
</dbReference>
<sequence>MAPGCSVWFEPPGSWGLSNSGVVKIGDEVLVVDTQNDVTRAAALRAAALGVAGTDSVTTVVNTHDDGDHWFGNMFFDDCRIVATAAAADGMRALRMDPRRLSELGSDGSALQGWSRWRAETFSYEDWRPVFPTETFDDALTVKLGGGTVELIGVGPAHTGGDALVHVPEAGVVFTGDIVFHRSTPIVWAGPVSNTIAACDAVLALEPSVIVPGHGPVADPAGVREVRTYLARLLEHTLGCLERGAGPEQAYRTFDAAEYRLWAHASRAYLTILSVYAEHRPDLALPTWAESMEVVLADDAS</sequence>
<protein>
    <recommendedName>
        <fullName evidence="1">Metallo-beta-lactamase domain-containing protein</fullName>
    </recommendedName>
</protein>